<gene>
    <name evidence="2" type="ORF">BDW02DRAFT_94887</name>
</gene>
<accession>A0A6A5K7U3</accession>
<evidence type="ECO:0000313" key="2">
    <source>
        <dbReference type="EMBL" id="KAF1830554.1"/>
    </source>
</evidence>
<organism evidence="2 3">
    <name type="scientific">Decorospora gaudefroyi</name>
    <dbReference type="NCBI Taxonomy" id="184978"/>
    <lineage>
        <taxon>Eukaryota</taxon>
        <taxon>Fungi</taxon>
        <taxon>Dikarya</taxon>
        <taxon>Ascomycota</taxon>
        <taxon>Pezizomycotina</taxon>
        <taxon>Dothideomycetes</taxon>
        <taxon>Pleosporomycetidae</taxon>
        <taxon>Pleosporales</taxon>
        <taxon>Pleosporineae</taxon>
        <taxon>Pleosporaceae</taxon>
        <taxon>Decorospora</taxon>
    </lineage>
</organism>
<dbReference type="AlphaFoldDB" id="A0A6A5K7U3"/>
<keyword evidence="1" id="KW-0732">Signal</keyword>
<dbReference type="Proteomes" id="UP000800040">
    <property type="component" value="Unassembled WGS sequence"/>
</dbReference>
<protein>
    <recommendedName>
        <fullName evidence="4">Cell wall protein PhiA</fullName>
    </recommendedName>
</protein>
<sequence>MKFSTAAAFCSALALTSAAPCGQTQADPEIKDGDVFRLITIRSGSPIQYGTVSARNRGLIVNSESPQNATCTRDGVNEAYFKLDDGSLYLNTQETELKFFVDRSGMGQGVMQYTSGPPVRNGETTGFAISESGHLEFKGTGFQACPDALGGGYTVWLSGIDEPAGIEGCLGFVAKAIKADIPIACEYTQ</sequence>
<feature type="chain" id="PRO_5025520592" description="Cell wall protein PhiA" evidence="1">
    <location>
        <begin position="19"/>
        <end position="189"/>
    </location>
</feature>
<evidence type="ECO:0000256" key="1">
    <source>
        <dbReference type="SAM" id="SignalP"/>
    </source>
</evidence>
<proteinExistence type="predicted"/>
<dbReference type="EMBL" id="ML975392">
    <property type="protein sequence ID" value="KAF1830554.1"/>
    <property type="molecule type" value="Genomic_DNA"/>
</dbReference>
<name>A0A6A5K7U3_9PLEO</name>
<feature type="signal peptide" evidence="1">
    <location>
        <begin position="1"/>
        <end position="18"/>
    </location>
</feature>
<keyword evidence="3" id="KW-1185">Reference proteome</keyword>
<evidence type="ECO:0000313" key="3">
    <source>
        <dbReference type="Proteomes" id="UP000800040"/>
    </source>
</evidence>
<dbReference type="OrthoDB" id="4093325at2759"/>
<reference evidence="2" key="1">
    <citation type="submission" date="2020-01" db="EMBL/GenBank/DDBJ databases">
        <authorList>
            <consortium name="DOE Joint Genome Institute"/>
            <person name="Haridas S."/>
            <person name="Albert R."/>
            <person name="Binder M."/>
            <person name="Bloem J."/>
            <person name="Labutti K."/>
            <person name="Salamov A."/>
            <person name="Andreopoulos B."/>
            <person name="Baker S.E."/>
            <person name="Barry K."/>
            <person name="Bills G."/>
            <person name="Bluhm B.H."/>
            <person name="Cannon C."/>
            <person name="Castanera R."/>
            <person name="Culley D.E."/>
            <person name="Daum C."/>
            <person name="Ezra D."/>
            <person name="Gonzalez J.B."/>
            <person name="Henrissat B."/>
            <person name="Kuo A."/>
            <person name="Liang C."/>
            <person name="Lipzen A."/>
            <person name="Lutzoni F."/>
            <person name="Magnuson J."/>
            <person name="Mondo S."/>
            <person name="Nolan M."/>
            <person name="Ohm R."/>
            <person name="Pangilinan J."/>
            <person name="Park H.-J."/>
            <person name="Ramirez L."/>
            <person name="Alfaro M."/>
            <person name="Sun H."/>
            <person name="Tritt A."/>
            <person name="Yoshinaga Y."/>
            <person name="Zwiers L.-H."/>
            <person name="Turgeon B.G."/>
            <person name="Goodwin S.B."/>
            <person name="Spatafora J.W."/>
            <person name="Crous P.W."/>
            <person name="Grigoriev I.V."/>
        </authorList>
    </citation>
    <scope>NUCLEOTIDE SEQUENCE</scope>
    <source>
        <strain evidence="2">P77</strain>
    </source>
</reference>
<evidence type="ECO:0008006" key="4">
    <source>
        <dbReference type="Google" id="ProtNLM"/>
    </source>
</evidence>